<keyword evidence="3" id="KW-0813">Transport</keyword>
<feature type="region of interest" description="Disordered" evidence="7">
    <location>
        <begin position="295"/>
        <end position="330"/>
    </location>
</feature>
<dbReference type="Pfam" id="PF13967">
    <property type="entry name" value="RSN1_TM"/>
    <property type="match status" value="1"/>
</dbReference>
<feature type="transmembrane region" description="Helical" evidence="8">
    <location>
        <begin position="542"/>
        <end position="561"/>
    </location>
</feature>
<keyword evidence="6 8" id="KW-0472">Membrane</keyword>
<feature type="transmembrane region" description="Helical" evidence="8">
    <location>
        <begin position="100"/>
        <end position="129"/>
    </location>
</feature>
<feature type="transmembrane region" description="Helical" evidence="8">
    <location>
        <begin position="664"/>
        <end position="680"/>
    </location>
</feature>
<gene>
    <name evidence="12" type="ORF">CC85DRAFT_259007</name>
</gene>
<evidence type="ECO:0000259" key="10">
    <source>
        <dbReference type="Pfam" id="PF13967"/>
    </source>
</evidence>
<sequence length="1007" mass="113341">MFTKGRGDEKVGDFSGPWLQTQLYLSLSIGLTSFIIFSFLRTRWSLVYMPRTKLKDFSPAAAHVPDVQQRGWRRLFGWIIPTLKTSDYVVLQTVGLDAAVLLGFFFMGFCLFGLFSLLSFFEVIATLILEPDGVEDPKSATGVNDAWPVLNGTHMKRSFEDILKDPRPPTTVYITFVYIFTGLTLWFLHRNYHYFINARQAFNLGLIHSVSSRTVIVTQVPAYLRGDRQLAEYFEGCGWKVESVNIGRHVHPIRVALDKRTYALRSLERAWVDWVGNPAKAEGYTPDIYRKAMRIGNGGAPRQTSPEDASVSDTTPLVQSTGDINATYGSTELDPEVLRREFSAIHTSKPRPMFRPHMFGAKVDAIDYWEKKFEEADMEVRHLRKTGEFPAAHVAFVTFEDIKDTQCAAQVVHYREHSQLITNLAPEPRDIIWNRVNISRRSAGIRDVVIMGVMTLVLLFLTLPTNAAFASLLSDKLIKKRAPWLWRWMKSDARIKAFIQTTLPSILVATFNSLIPFLLEWLSYMQGFRSRSAVEFSLLRKYHLFLVLSVLLIFVVATTWLKWFELDLGNNPSEIPRKLAESLRSSNARNFMVSYVCLQGLGMMPFQFLNIGPLFSLGFSRMSAKTPRDFAEANAPPEINYGWVMSPPLLIFTIAMVYSVESPLVVMFATVYFGMAYFVYKYKLLFVYFKPFEAGGTAWSITFRRMIWGLLLFQVFVTGLFSLRKKPTAVLFMVALFGYTSWWGYVMNRDFTPLSKYTALCNICEVQNGEGAEDVAGIPPAPRSQQHLNLRRYAVNDDTLYVAPADSRTDYSQPPMNMFYDGVLNTGRRRYGHPALNGRLPRPWLPSPARPRGFGDGVAERRGVVLSLRRKVKGLQRSKSSFADVPEGWAAGAPVPSGGGDEPPRVLESTNNAGTSWTANPWRDPSPASASALTTPAGGTGGQARSPGMSFDWGTGVMAFPDDHAWCDDGEDGDDSTPEADERPASPTTYFHRPERRRTISGLGGSQ</sequence>
<feature type="transmembrane region" description="Helical" evidence="8">
    <location>
        <begin position="448"/>
        <end position="473"/>
    </location>
</feature>
<dbReference type="InterPro" id="IPR032880">
    <property type="entry name" value="CSC1/OSCA1-like_N"/>
</dbReference>
<feature type="transmembrane region" description="Helical" evidence="8">
    <location>
        <begin position="592"/>
        <end position="619"/>
    </location>
</feature>
<dbReference type="GeneID" id="28981392"/>
<feature type="transmembrane region" description="Helical" evidence="8">
    <location>
        <begin position="729"/>
        <end position="746"/>
    </location>
</feature>
<feature type="transmembrane region" description="Helical" evidence="8">
    <location>
        <begin position="706"/>
        <end position="723"/>
    </location>
</feature>
<evidence type="ECO:0000259" key="9">
    <source>
        <dbReference type="Pfam" id="PF02714"/>
    </source>
</evidence>
<feature type="region of interest" description="Disordered" evidence="7">
    <location>
        <begin position="886"/>
        <end position="1007"/>
    </location>
</feature>
<dbReference type="EMBL" id="KQ087197">
    <property type="protein sequence ID" value="KLT43222.1"/>
    <property type="molecule type" value="Genomic_DNA"/>
</dbReference>
<evidence type="ECO:0000256" key="1">
    <source>
        <dbReference type="ARBA" id="ARBA00004141"/>
    </source>
</evidence>
<comment type="similarity">
    <text evidence="2">Belongs to the CSC1 (TC 1.A.17) family.</text>
</comment>
<keyword evidence="4 8" id="KW-0812">Transmembrane</keyword>
<evidence type="ECO:0000256" key="4">
    <source>
        <dbReference type="ARBA" id="ARBA00022692"/>
    </source>
</evidence>
<comment type="subcellular location">
    <subcellularLocation>
        <location evidence="1">Membrane</location>
        <topology evidence="1">Multi-pass membrane protein</topology>
    </subcellularLocation>
</comment>
<dbReference type="STRING" id="879819.A0A0J0XQ70"/>
<dbReference type="InterPro" id="IPR027815">
    <property type="entry name" value="CSC1/OSCA1-like_cyt"/>
</dbReference>
<dbReference type="Pfam" id="PF02714">
    <property type="entry name" value="RSN1_7TM"/>
    <property type="match status" value="1"/>
</dbReference>
<dbReference type="AlphaFoldDB" id="A0A0J0XQ70"/>
<feature type="compositionally biased region" description="Low complexity" evidence="7">
    <location>
        <begin position="925"/>
        <end position="937"/>
    </location>
</feature>
<evidence type="ECO:0000313" key="13">
    <source>
        <dbReference type="Proteomes" id="UP000053611"/>
    </source>
</evidence>
<feature type="compositionally biased region" description="Polar residues" evidence="7">
    <location>
        <begin position="908"/>
        <end position="919"/>
    </location>
</feature>
<keyword evidence="5 8" id="KW-1133">Transmembrane helix</keyword>
<dbReference type="Proteomes" id="UP000053611">
    <property type="component" value="Unassembled WGS sequence"/>
</dbReference>
<evidence type="ECO:0000256" key="6">
    <source>
        <dbReference type="ARBA" id="ARBA00023136"/>
    </source>
</evidence>
<evidence type="ECO:0000256" key="7">
    <source>
        <dbReference type="SAM" id="MobiDB-lite"/>
    </source>
</evidence>
<dbReference type="PANTHER" id="PTHR13018:SF5">
    <property type="entry name" value="RE44586P"/>
    <property type="match status" value="1"/>
</dbReference>
<feature type="domain" description="CSC1/OSCA1-like cytosolic" evidence="11">
    <location>
        <begin position="212"/>
        <end position="434"/>
    </location>
</feature>
<evidence type="ECO:0000313" key="12">
    <source>
        <dbReference type="EMBL" id="KLT43222.1"/>
    </source>
</evidence>
<dbReference type="OrthoDB" id="1689567at2759"/>
<dbReference type="PANTHER" id="PTHR13018">
    <property type="entry name" value="PROBABLE MEMBRANE PROTEIN DUF221-RELATED"/>
    <property type="match status" value="1"/>
</dbReference>
<evidence type="ECO:0000259" key="11">
    <source>
        <dbReference type="Pfam" id="PF14703"/>
    </source>
</evidence>
<organism evidence="12 13">
    <name type="scientific">Cutaneotrichosporon oleaginosum</name>
    <dbReference type="NCBI Taxonomy" id="879819"/>
    <lineage>
        <taxon>Eukaryota</taxon>
        <taxon>Fungi</taxon>
        <taxon>Dikarya</taxon>
        <taxon>Basidiomycota</taxon>
        <taxon>Agaricomycotina</taxon>
        <taxon>Tremellomycetes</taxon>
        <taxon>Trichosporonales</taxon>
        <taxon>Trichosporonaceae</taxon>
        <taxon>Cutaneotrichosporon</taxon>
    </lineage>
</organism>
<feature type="compositionally biased region" description="Polar residues" evidence="7">
    <location>
        <begin position="302"/>
        <end position="330"/>
    </location>
</feature>
<keyword evidence="13" id="KW-1185">Reference proteome</keyword>
<evidence type="ECO:0000256" key="5">
    <source>
        <dbReference type="ARBA" id="ARBA00022989"/>
    </source>
</evidence>
<evidence type="ECO:0000256" key="8">
    <source>
        <dbReference type="SAM" id="Phobius"/>
    </source>
</evidence>
<dbReference type="InterPro" id="IPR003864">
    <property type="entry name" value="CSC1/OSCA1-like_7TM"/>
</dbReference>
<feature type="transmembrane region" description="Helical" evidence="8">
    <location>
        <begin position="493"/>
        <end position="522"/>
    </location>
</feature>
<dbReference type="RefSeq" id="XP_018279713.1">
    <property type="nucleotide sequence ID" value="XM_018420789.1"/>
</dbReference>
<dbReference type="GO" id="GO:0005227">
    <property type="term" value="F:calcium-activated cation channel activity"/>
    <property type="evidence" value="ECO:0007669"/>
    <property type="project" value="InterPro"/>
</dbReference>
<reference evidence="12 13" key="1">
    <citation type="submission" date="2015-03" db="EMBL/GenBank/DDBJ databases">
        <title>Genomics and transcriptomics of the oil-accumulating basidiomycete yeast T. oleaginosus allow insights into substrate utilization and the diverse evolutionary trajectories of mating systems in fungi.</title>
        <authorList>
            <consortium name="DOE Joint Genome Institute"/>
            <person name="Kourist R."/>
            <person name="Kracht O."/>
            <person name="Bracharz F."/>
            <person name="Lipzen A."/>
            <person name="Nolan M."/>
            <person name="Ohm R."/>
            <person name="Grigoriev I."/>
            <person name="Sun S."/>
            <person name="Heitman J."/>
            <person name="Bruck T."/>
            <person name="Nowrousian M."/>
        </authorList>
    </citation>
    <scope>NUCLEOTIDE SEQUENCE [LARGE SCALE GENOMIC DNA]</scope>
    <source>
        <strain evidence="12 13">IBC0246</strain>
    </source>
</reference>
<evidence type="ECO:0000256" key="3">
    <source>
        <dbReference type="ARBA" id="ARBA00022448"/>
    </source>
</evidence>
<dbReference type="InterPro" id="IPR045122">
    <property type="entry name" value="Csc1-like"/>
</dbReference>
<name>A0A0J0XQ70_9TREE</name>
<feature type="transmembrane region" description="Helical" evidence="8">
    <location>
        <begin position="170"/>
        <end position="189"/>
    </location>
</feature>
<dbReference type="GO" id="GO:0005886">
    <property type="term" value="C:plasma membrane"/>
    <property type="evidence" value="ECO:0007669"/>
    <property type="project" value="TreeGrafter"/>
</dbReference>
<accession>A0A0J0XQ70</accession>
<feature type="transmembrane region" description="Helical" evidence="8">
    <location>
        <begin position="23"/>
        <end position="40"/>
    </location>
</feature>
<feature type="domain" description="CSC1/OSCA1-like N-terminal transmembrane" evidence="10">
    <location>
        <begin position="20"/>
        <end position="190"/>
    </location>
</feature>
<dbReference type="Pfam" id="PF14703">
    <property type="entry name" value="PHM7_cyt"/>
    <property type="match status" value="1"/>
</dbReference>
<feature type="compositionally biased region" description="Acidic residues" evidence="7">
    <location>
        <begin position="968"/>
        <end position="979"/>
    </location>
</feature>
<feature type="domain" description="CSC1/OSCA1-like 7TM region" evidence="9">
    <location>
        <begin position="446"/>
        <end position="721"/>
    </location>
</feature>
<evidence type="ECO:0000256" key="2">
    <source>
        <dbReference type="ARBA" id="ARBA00007779"/>
    </source>
</evidence>
<proteinExistence type="inferred from homology"/>
<protein>
    <submittedName>
        <fullName evidence="12">DUF221-domain-containing protein</fullName>
    </submittedName>
</protein>